<proteinExistence type="inferred from homology"/>
<gene>
    <name evidence="7" type="ORF">H4C47_06185</name>
</gene>
<dbReference type="Gene3D" id="1.20.1090.10">
    <property type="entry name" value="Dehydroquinate synthase-like - alpha domain"/>
    <property type="match status" value="1"/>
</dbReference>
<dbReference type="CDD" id="cd14861">
    <property type="entry name" value="Fe-ADH-like"/>
    <property type="match status" value="1"/>
</dbReference>
<dbReference type="PROSITE" id="PS00913">
    <property type="entry name" value="ADH_IRON_1"/>
    <property type="match status" value="1"/>
</dbReference>
<dbReference type="PROSITE" id="PS00060">
    <property type="entry name" value="ADH_IRON_2"/>
    <property type="match status" value="1"/>
</dbReference>
<feature type="domain" description="Alcohol dehydrogenase iron-type/glycerol dehydrogenase GldA" evidence="5">
    <location>
        <begin position="19"/>
        <end position="190"/>
    </location>
</feature>
<dbReference type="InterPro" id="IPR039697">
    <property type="entry name" value="Alcohol_dehydrogenase_Fe"/>
</dbReference>
<sequence length="394" mass="41887">MENTLSALNPQQWTVPLPIEYGPGARAKLVELCRRFNIQRPFIVTDQGSLNLPFVAELQQNLNAAGLACGLFGGIEPNPTDTSVLEGAQAYRAWEADGVIALGGGSGLDGAKAIALIARQQRCNVWAFDFDKPVPAGFVAADFPPVISIPTTAGTGAETESTAMVTDTRRGIKGCVWHPHARPAAVILDPELTQSLPANLTAWTGFDAIIHALEAYFVPSFNPLSDGAALQALDLLWNAIDTAVHDGRNLEARGKMLIGSCLAGVAFLKGLGLVHALSHMVGATYNTHHGLTNAIILPVVLRFNQQAISARLKPVSQALDLPDSGFETFYAAICQKLDSLNIPKSLSALGVQHVDVPVIARKALADPARATNPCDSSLEQLEALLTQAIDRARD</sequence>
<dbReference type="PANTHER" id="PTHR11496:SF102">
    <property type="entry name" value="ALCOHOL DEHYDROGENASE 4"/>
    <property type="match status" value="1"/>
</dbReference>
<dbReference type="EMBL" id="JACGDG010000004">
    <property type="protein sequence ID" value="MBA6115311.1"/>
    <property type="molecule type" value="Genomic_DNA"/>
</dbReference>
<dbReference type="SUPFAM" id="SSF56796">
    <property type="entry name" value="Dehydroquinate synthase-like"/>
    <property type="match status" value="1"/>
</dbReference>
<dbReference type="AlphaFoldDB" id="A0A7W2KZ84"/>
<keyword evidence="4" id="KW-0520">NAD</keyword>
<accession>A0A7W2KZ84</accession>
<dbReference type="InterPro" id="IPR056798">
    <property type="entry name" value="ADH_Fe_C"/>
</dbReference>
<dbReference type="InterPro" id="IPR001670">
    <property type="entry name" value="ADH_Fe/GldA"/>
</dbReference>
<evidence type="ECO:0000256" key="1">
    <source>
        <dbReference type="ARBA" id="ARBA00001962"/>
    </source>
</evidence>
<evidence type="ECO:0000313" key="7">
    <source>
        <dbReference type="EMBL" id="MBA6115311.1"/>
    </source>
</evidence>
<comment type="cofactor">
    <cofactor evidence="1">
        <name>Fe cation</name>
        <dbReference type="ChEBI" id="CHEBI:24875"/>
    </cofactor>
</comment>
<feature type="domain" description="Fe-containing alcohol dehydrogenase-like C-terminal" evidence="6">
    <location>
        <begin position="201"/>
        <end position="388"/>
    </location>
</feature>
<dbReference type="FunFam" id="1.20.1090.10:FF:000001">
    <property type="entry name" value="Aldehyde-alcohol dehydrogenase"/>
    <property type="match status" value="1"/>
</dbReference>
<keyword evidence="3" id="KW-0560">Oxidoreductase</keyword>
<dbReference type="GO" id="GO:0004022">
    <property type="term" value="F:alcohol dehydrogenase (NAD+) activity"/>
    <property type="evidence" value="ECO:0007669"/>
    <property type="project" value="TreeGrafter"/>
</dbReference>
<dbReference type="Pfam" id="PF25137">
    <property type="entry name" value="ADH_Fe_C"/>
    <property type="match status" value="1"/>
</dbReference>
<protein>
    <submittedName>
        <fullName evidence="7">Iron-containing alcohol dehydrogenase</fullName>
    </submittedName>
</protein>
<reference evidence="7 8" key="1">
    <citation type="submission" date="2020-07" db="EMBL/GenBank/DDBJ databases">
        <title>Diversity of carbapenemase encoding genes among Pseudomonas putida group clinical isolates in a tertiary Brazilian hospital.</title>
        <authorList>
            <person name="Alberto-Lei F."/>
            <person name="Nodari C.S."/>
            <person name="Streling A.P."/>
            <person name="Paulino J.T."/>
            <person name="Bessa-Neto F.O."/>
            <person name="Cayo R."/>
            <person name="Gales A.C."/>
        </authorList>
    </citation>
    <scope>NUCLEOTIDE SEQUENCE [LARGE SCALE GENOMIC DNA]</scope>
    <source>
        <strain evidence="7 8">12464</strain>
    </source>
</reference>
<name>A0A7W2KZ84_PSEPU</name>
<evidence type="ECO:0000313" key="8">
    <source>
        <dbReference type="Proteomes" id="UP000553948"/>
    </source>
</evidence>
<dbReference type="Gene3D" id="3.40.50.1970">
    <property type="match status" value="1"/>
</dbReference>
<dbReference type="RefSeq" id="WP_176514123.1">
    <property type="nucleotide sequence ID" value="NZ_JACGDG010000004.1"/>
</dbReference>
<evidence type="ECO:0000259" key="5">
    <source>
        <dbReference type="Pfam" id="PF00465"/>
    </source>
</evidence>
<dbReference type="Proteomes" id="UP000553948">
    <property type="component" value="Unassembled WGS sequence"/>
</dbReference>
<evidence type="ECO:0000256" key="3">
    <source>
        <dbReference type="ARBA" id="ARBA00023002"/>
    </source>
</evidence>
<dbReference type="InterPro" id="IPR018211">
    <property type="entry name" value="ADH_Fe_CS"/>
</dbReference>
<organism evidence="7 8">
    <name type="scientific">Pseudomonas putida</name>
    <name type="common">Arthrobacter siderocapsulatus</name>
    <dbReference type="NCBI Taxonomy" id="303"/>
    <lineage>
        <taxon>Bacteria</taxon>
        <taxon>Pseudomonadati</taxon>
        <taxon>Pseudomonadota</taxon>
        <taxon>Gammaproteobacteria</taxon>
        <taxon>Pseudomonadales</taxon>
        <taxon>Pseudomonadaceae</taxon>
        <taxon>Pseudomonas</taxon>
    </lineage>
</organism>
<dbReference type="PANTHER" id="PTHR11496">
    <property type="entry name" value="ALCOHOL DEHYDROGENASE"/>
    <property type="match status" value="1"/>
</dbReference>
<evidence type="ECO:0000259" key="6">
    <source>
        <dbReference type="Pfam" id="PF25137"/>
    </source>
</evidence>
<evidence type="ECO:0000256" key="2">
    <source>
        <dbReference type="ARBA" id="ARBA00007358"/>
    </source>
</evidence>
<evidence type="ECO:0000256" key="4">
    <source>
        <dbReference type="ARBA" id="ARBA00023027"/>
    </source>
</evidence>
<comment type="similarity">
    <text evidence="2">Belongs to the iron-containing alcohol dehydrogenase family.</text>
</comment>
<dbReference type="Pfam" id="PF00465">
    <property type="entry name" value="Fe-ADH"/>
    <property type="match status" value="1"/>
</dbReference>
<dbReference type="FunFam" id="3.40.50.1970:FF:000003">
    <property type="entry name" value="Alcohol dehydrogenase, iron-containing"/>
    <property type="match status" value="1"/>
</dbReference>
<comment type="caution">
    <text evidence="7">The sequence shown here is derived from an EMBL/GenBank/DDBJ whole genome shotgun (WGS) entry which is preliminary data.</text>
</comment>
<dbReference type="GO" id="GO:0046872">
    <property type="term" value="F:metal ion binding"/>
    <property type="evidence" value="ECO:0007669"/>
    <property type="project" value="InterPro"/>
</dbReference>